<evidence type="ECO:0000313" key="2">
    <source>
        <dbReference type="Proteomes" id="UP001066276"/>
    </source>
</evidence>
<comment type="caution">
    <text evidence="1">The sequence shown here is derived from an EMBL/GenBank/DDBJ whole genome shotgun (WGS) entry which is preliminary data.</text>
</comment>
<dbReference type="Proteomes" id="UP001066276">
    <property type="component" value="Chromosome 2_1"/>
</dbReference>
<reference evidence="1" key="1">
    <citation type="journal article" date="2022" name="bioRxiv">
        <title>Sequencing and chromosome-scale assembly of the giantPleurodeles waltlgenome.</title>
        <authorList>
            <person name="Brown T."/>
            <person name="Elewa A."/>
            <person name="Iarovenko S."/>
            <person name="Subramanian E."/>
            <person name="Araus A.J."/>
            <person name="Petzold A."/>
            <person name="Susuki M."/>
            <person name="Suzuki K.-i.T."/>
            <person name="Hayashi T."/>
            <person name="Toyoda A."/>
            <person name="Oliveira C."/>
            <person name="Osipova E."/>
            <person name="Leigh N.D."/>
            <person name="Simon A."/>
            <person name="Yun M.H."/>
        </authorList>
    </citation>
    <scope>NUCLEOTIDE SEQUENCE</scope>
    <source>
        <strain evidence="1">20211129_DDA</strain>
        <tissue evidence="1">Liver</tissue>
    </source>
</reference>
<accession>A0AAV7VAJ6</accession>
<name>A0AAV7VAJ6_PLEWA</name>
<evidence type="ECO:0000313" key="1">
    <source>
        <dbReference type="EMBL" id="KAJ1197665.1"/>
    </source>
</evidence>
<evidence type="ECO:0008006" key="3">
    <source>
        <dbReference type="Google" id="ProtNLM"/>
    </source>
</evidence>
<dbReference type="AlphaFoldDB" id="A0AAV7VAJ6"/>
<organism evidence="1 2">
    <name type="scientific">Pleurodeles waltl</name>
    <name type="common">Iberian ribbed newt</name>
    <dbReference type="NCBI Taxonomy" id="8319"/>
    <lineage>
        <taxon>Eukaryota</taxon>
        <taxon>Metazoa</taxon>
        <taxon>Chordata</taxon>
        <taxon>Craniata</taxon>
        <taxon>Vertebrata</taxon>
        <taxon>Euteleostomi</taxon>
        <taxon>Amphibia</taxon>
        <taxon>Batrachia</taxon>
        <taxon>Caudata</taxon>
        <taxon>Salamandroidea</taxon>
        <taxon>Salamandridae</taxon>
        <taxon>Pleurodelinae</taxon>
        <taxon>Pleurodeles</taxon>
    </lineage>
</organism>
<gene>
    <name evidence="1" type="ORF">NDU88_001521</name>
</gene>
<protein>
    <recommendedName>
        <fullName evidence="3">Secreted protein</fullName>
    </recommendedName>
</protein>
<proteinExistence type="predicted"/>
<keyword evidence="2" id="KW-1185">Reference proteome</keyword>
<dbReference type="EMBL" id="JANPWB010000003">
    <property type="protein sequence ID" value="KAJ1197665.1"/>
    <property type="molecule type" value="Genomic_DNA"/>
</dbReference>
<sequence length="83" mass="9936">MEGTLERRVPGVRLVLLSNMLRVVYHVRSYRARCSLVSWLPRMRYFIEQCCTRPLTKDYYCYLQQEHVTLLLPLLLLLPVPRV</sequence>